<feature type="region of interest" description="Disordered" evidence="1">
    <location>
        <begin position="171"/>
        <end position="195"/>
    </location>
</feature>
<proteinExistence type="predicted"/>
<reference evidence="3 4" key="1">
    <citation type="journal article" date="2016" name="Proc. Natl. Acad. Sci. U.S.A.">
        <title>Lipid metabolic changes in an early divergent fungus govern the establishment of a mutualistic symbiosis with endobacteria.</title>
        <authorList>
            <person name="Lastovetsky O.A."/>
            <person name="Gaspar M.L."/>
            <person name="Mondo S.J."/>
            <person name="LaButti K.M."/>
            <person name="Sandor L."/>
            <person name="Grigoriev I.V."/>
            <person name="Henry S.A."/>
            <person name="Pawlowska T.E."/>
        </authorList>
    </citation>
    <scope>NUCLEOTIDE SEQUENCE [LARGE SCALE GENOMIC DNA]</scope>
    <source>
        <strain evidence="3 4">ATCC 11559</strain>
    </source>
</reference>
<dbReference type="AlphaFoldDB" id="A0A0A1NUK0"/>
<accession>A0A0A1NUK0</accession>
<dbReference type="SMART" id="SM00443">
    <property type="entry name" value="G_patch"/>
    <property type="match status" value="1"/>
</dbReference>
<sequence>MNASEVRWVSKYVRPVEFVAAHEEIEQPIKKQKTSNGDEVASLYKNIINSTKSPATPSPPPAEKTIWCESCEMTISEADYKRHIQGTAHMVSRKTECEPVDTLTLGGSNVGFRMLTSQGWKYKEGLGKEGQGRRHPIATVFKQDRLCIGHENSGRKVVTHTHQEIERKAIERQRKMEEQKKDPGKEIAKKAKAESRKRVAMLHYLKQ</sequence>
<dbReference type="OMA" id="IQGTAHM"/>
<evidence type="ECO:0000256" key="1">
    <source>
        <dbReference type="SAM" id="MobiDB-lite"/>
    </source>
</evidence>
<name>A0A0A1NUK0_RHIZD</name>
<dbReference type="PANTHER" id="PTHR20923">
    <property type="entry name" value="BAT4 PROTEIN-RELATED"/>
    <property type="match status" value="1"/>
</dbReference>
<protein>
    <recommendedName>
        <fullName evidence="2">G-patch domain-containing protein</fullName>
    </recommendedName>
</protein>
<dbReference type="PANTHER" id="PTHR20923:SF1">
    <property type="entry name" value="G PATCH DOMAIN AND ANKYRIN REPEAT-CONTAINING PROTEIN 1"/>
    <property type="match status" value="1"/>
</dbReference>
<dbReference type="EMBL" id="KV921323">
    <property type="protein sequence ID" value="ORE18778.1"/>
    <property type="molecule type" value="Genomic_DNA"/>
</dbReference>
<organism evidence="3 4">
    <name type="scientific">Rhizopus microsporus</name>
    <dbReference type="NCBI Taxonomy" id="58291"/>
    <lineage>
        <taxon>Eukaryota</taxon>
        <taxon>Fungi</taxon>
        <taxon>Fungi incertae sedis</taxon>
        <taxon>Mucoromycota</taxon>
        <taxon>Mucoromycotina</taxon>
        <taxon>Mucoromycetes</taxon>
        <taxon>Mucorales</taxon>
        <taxon>Mucorineae</taxon>
        <taxon>Rhizopodaceae</taxon>
        <taxon>Rhizopus</taxon>
    </lineage>
</organism>
<dbReference type="InterPro" id="IPR039146">
    <property type="entry name" value="GPANK1"/>
</dbReference>
<evidence type="ECO:0000259" key="2">
    <source>
        <dbReference type="PROSITE" id="PS50174"/>
    </source>
</evidence>
<gene>
    <name evidence="3" type="ORF">BCV71DRAFT_284719</name>
</gene>
<evidence type="ECO:0000313" key="3">
    <source>
        <dbReference type="EMBL" id="ORE18778.1"/>
    </source>
</evidence>
<dbReference type="GO" id="GO:0003676">
    <property type="term" value="F:nucleic acid binding"/>
    <property type="evidence" value="ECO:0007669"/>
    <property type="project" value="InterPro"/>
</dbReference>
<dbReference type="InterPro" id="IPR000467">
    <property type="entry name" value="G_patch_dom"/>
</dbReference>
<dbReference type="PROSITE" id="PS50174">
    <property type="entry name" value="G_PATCH"/>
    <property type="match status" value="1"/>
</dbReference>
<dbReference type="Proteomes" id="UP000242381">
    <property type="component" value="Unassembled WGS sequence"/>
</dbReference>
<feature type="domain" description="G-patch" evidence="2">
    <location>
        <begin position="107"/>
        <end position="153"/>
    </location>
</feature>
<dbReference type="Pfam" id="PF01585">
    <property type="entry name" value="G-patch"/>
    <property type="match status" value="1"/>
</dbReference>
<evidence type="ECO:0000313" key="4">
    <source>
        <dbReference type="Proteomes" id="UP000242381"/>
    </source>
</evidence>
<dbReference type="VEuPathDB" id="FungiDB:BCV72DRAFT_335497"/>